<dbReference type="RefSeq" id="WP_068133250.1">
    <property type="nucleotide sequence ID" value="NZ_CP042914.1"/>
</dbReference>
<organism evidence="5 6">
    <name type="scientific">Roseimaritima ulvae</name>
    <dbReference type="NCBI Taxonomy" id="980254"/>
    <lineage>
        <taxon>Bacteria</taxon>
        <taxon>Pseudomonadati</taxon>
        <taxon>Planctomycetota</taxon>
        <taxon>Planctomycetia</taxon>
        <taxon>Pirellulales</taxon>
        <taxon>Pirellulaceae</taxon>
        <taxon>Roseimaritima</taxon>
    </lineage>
</organism>
<dbReference type="PROSITE" id="PS50297">
    <property type="entry name" value="ANK_REP_REGION"/>
    <property type="match status" value="7"/>
</dbReference>
<feature type="repeat" description="ANK" evidence="3">
    <location>
        <begin position="162"/>
        <end position="194"/>
    </location>
</feature>
<dbReference type="Gene3D" id="1.25.40.20">
    <property type="entry name" value="Ankyrin repeat-containing domain"/>
    <property type="match status" value="3"/>
</dbReference>
<dbReference type="InterPro" id="IPR050663">
    <property type="entry name" value="Ankyrin-SOCS_Box"/>
</dbReference>
<feature type="repeat" description="ANK" evidence="3">
    <location>
        <begin position="96"/>
        <end position="128"/>
    </location>
</feature>
<name>A0A5B9R047_9BACT</name>
<keyword evidence="6" id="KW-1185">Reference proteome</keyword>
<dbReference type="Proteomes" id="UP000325286">
    <property type="component" value="Chromosome"/>
</dbReference>
<feature type="repeat" description="ANK" evidence="3">
    <location>
        <begin position="205"/>
        <end position="237"/>
    </location>
</feature>
<dbReference type="SMART" id="SM00248">
    <property type="entry name" value="ANK"/>
    <property type="match status" value="9"/>
</dbReference>
<dbReference type="PRINTS" id="PR01415">
    <property type="entry name" value="ANKYRIN"/>
</dbReference>
<dbReference type="PROSITE" id="PS50088">
    <property type="entry name" value="ANK_REPEAT"/>
    <property type="match status" value="8"/>
</dbReference>
<dbReference type="SUPFAM" id="SSF48403">
    <property type="entry name" value="Ankyrin repeat"/>
    <property type="match status" value="1"/>
</dbReference>
<evidence type="ECO:0000313" key="5">
    <source>
        <dbReference type="EMBL" id="QEG39643.1"/>
    </source>
</evidence>
<evidence type="ECO:0000256" key="3">
    <source>
        <dbReference type="PROSITE-ProRule" id="PRU00023"/>
    </source>
</evidence>
<dbReference type="Pfam" id="PF12796">
    <property type="entry name" value="Ank_2"/>
    <property type="match status" value="2"/>
</dbReference>
<dbReference type="OrthoDB" id="211931at2"/>
<feature type="repeat" description="ANK" evidence="3">
    <location>
        <begin position="30"/>
        <end position="62"/>
    </location>
</feature>
<evidence type="ECO:0000256" key="1">
    <source>
        <dbReference type="ARBA" id="ARBA00022737"/>
    </source>
</evidence>
<evidence type="ECO:0000256" key="4">
    <source>
        <dbReference type="SAM" id="MobiDB-lite"/>
    </source>
</evidence>
<dbReference type="InterPro" id="IPR002110">
    <property type="entry name" value="Ankyrin_rpt"/>
</dbReference>
<dbReference type="PANTHER" id="PTHR24193:SF121">
    <property type="entry name" value="ADA2A-CONTAINING COMPLEX COMPONENT 3, ISOFORM D"/>
    <property type="match status" value="1"/>
</dbReference>
<feature type="repeat" description="ANK" evidence="3">
    <location>
        <begin position="302"/>
        <end position="334"/>
    </location>
</feature>
<feature type="repeat" description="ANK" evidence="3">
    <location>
        <begin position="129"/>
        <end position="161"/>
    </location>
</feature>
<evidence type="ECO:0000313" key="6">
    <source>
        <dbReference type="Proteomes" id="UP000325286"/>
    </source>
</evidence>
<dbReference type="GO" id="GO:0000976">
    <property type="term" value="F:transcription cis-regulatory region binding"/>
    <property type="evidence" value="ECO:0007669"/>
    <property type="project" value="TreeGrafter"/>
</dbReference>
<dbReference type="AlphaFoldDB" id="A0A5B9R047"/>
<keyword evidence="2 3" id="KW-0040">ANK repeat</keyword>
<protein>
    <submittedName>
        <fullName evidence="5">Ankyrin repeats (3 copies)</fullName>
    </submittedName>
</protein>
<reference evidence="5 6" key="1">
    <citation type="submission" date="2019-08" db="EMBL/GenBank/DDBJ databases">
        <title>Deep-cultivation of Planctomycetes and their phenomic and genomic characterization uncovers novel biology.</title>
        <authorList>
            <person name="Wiegand S."/>
            <person name="Jogler M."/>
            <person name="Boedeker C."/>
            <person name="Pinto D."/>
            <person name="Vollmers J."/>
            <person name="Rivas-Marin E."/>
            <person name="Kohn T."/>
            <person name="Peeters S.H."/>
            <person name="Heuer A."/>
            <person name="Rast P."/>
            <person name="Oberbeckmann S."/>
            <person name="Bunk B."/>
            <person name="Jeske O."/>
            <person name="Meyerdierks A."/>
            <person name="Storesund J.E."/>
            <person name="Kallscheuer N."/>
            <person name="Luecker S."/>
            <person name="Lage O.M."/>
            <person name="Pohl T."/>
            <person name="Merkel B.J."/>
            <person name="Hornburger P."/>
            <person name="Mueller R.-W."/>
            <person name="Bruemmer F."/>
            <person name="Labrenz M."/>
            <person name="Spormann A.M."/>
            <person name="Op den Camp H."/>
            <person name="Overmann J."/>
            <person name="Amann R."/>
            <person name="Jetten M.S.M."/>
            <person name="Mascher T."/>
            <person name="Medema M.H."/>
            <person name="Devos D.P."/>
            <person name="Kaster A.-K."/>
            <person name="Ovreas L."/>
            <person name="Rohde M."/>
            <person name="Galperin M.Y."/>
            <person name="Jogler C."/>
        </authorList>
    </citation>
    <scope>NUCLEOTIDE SEQUENCE [LARGE SCALE GENOMIC DNA]</scope>
    <source>
        <strain evidence="5 6">UC8</strain>
    </source>
</reference>
<feature type="repeat" description="ANK" evidence="3">
    <location>
        <begin position="63"/>
        <end position="95"/>
    </location>
</feature>
<keyword evidence="1" id="KW-0677">Repeat</keyword>
<dbReference type="PANTHER" id="PTHR24193">
    <property type="entry name" value="ANKYRIN REPEAT PROTEIN"/>
    <property type="match status" value="1"/>
</dbReference>
<feature type="region of interest" description="Disordered" evidence="4">
    <location>
        <begin position="250"/>
        <end position="269"/>
    </location>
</feature>
<dbReference type="Pfam" id="PF00023">
    <property type="entry name" value="Ank"/>
    <property type="match status" value="2"/>
</dbReference>
<dbReference type="GO" id="GO:0045944">
    <property type="term" value="P:positive regulation of transcription by RNA polymerase II"/>
    <property type="evidence" value="ECO:0007669"/>
    <property type="project" value="TreeGrafter"/>
</dbReference>
<dbReference type="EMBL" id="CP042914">
    <property type="protein sequence ID" value="QEG39643.1"/>
    <property type="molecule type" value="Genomic_DNA"/>
</dbReference>
<feature type="repeat" description="ANK" evidence="3">
    <location>
        <begin position="381"/>
        <end position="413"/>
    </location>
</feature>
<gene>
    <name evidence="5" type="ORF">UC8_16390</name>
</gene>
<dbReference type="KEGG" id="rul:UC8_16390"/>
<sequence length="449" mass="47492">MRAWPVLSLLLAIYIVYPVPGVANAQSAPLGVTALHQAVRDGDLSKVQELIEAGADVDAATRYQITPLSIAITANQPEITQRLLQAGADVKQRLPAEETLLMLAARVGNRATVAALLDHGAEVNAQQQAGQTALMWAAAAGHADVVELLIERGADPDVTLESGFTAFRFAAREGHIDVVQRLLAAGVDVNGAMKPQKGGGRAPRNGMSALMLAVESAHFELALALVDAGADPNDQRSGYAPLHALSWVRRPSRGDNPAGDPPPRGSGRVDSLEFVRQLVARGADVNLQLERGRAGAARLNPRGATPLLLAAFTSDVPLMRLLVDLGADHTIPNRDGCTPLLAAAGVGVFVADEYPGTEDEVLVAVEQLHRWGADLNAVDDNGETAVHGAAYRSFPRVVDQLVELGAESKVWNRPNKRGATPRDVAAGKRPGSFKPNLATIEAIERALKQ</sequence>
<dbReference type="InterPro" id="IPR036770">
    <property type="entry name" value="Ankyrin_rpt-contain_sf"/>
</dbReference>
<accession>A0A5B9R047</accession>
<evidence type="ECO:0000256" key="2">
    <source>
        <dbReference type="ARBA" id="ARBA00023043"/>
    </source>
</evidence>
<proteinExistence type="predicted"/>